<proteinExistence type="predicted"/>
<dbReference type="EMBL" id="JBHSAO010000011">
    <property type="protein sequence ID" value="MFC4025090.1"/>
    <property type="molecule type" value="Genomic_DNA"/>
</dbReference>
<dbReference type="RefSeq" id="WP_379497583.1">
    <property type="nucleotide sequence ID" value="NZ_JBHSAO010000011.1"/>
</dbReference>
<dbReference type="InterPro" id="IPR025394">
    <property type="entry name" value="DUF4127"/>
</dbReference>
<reference evidence="2" key="1">
    <citation type="journal article" date="2019" name="Int. J. Syst. Evol. Microbiol.">
        <title>The Global Catalogue of Microorganisms (GCM) 10K type strain sequencing project: providing services to taxonomists for standard genome sequencing and annotation.</title>
        <authorList>
            <consortium name="The Broad Institute Genomics Platform"/>
            <consortium name="The Broad Institute Genome Sequencing Center for Infectious Disease"/>
            <person name="Wu L."/>
            <person name="Ma J."/>
        </authorList>
    </citation>
    <scope>NUCLEOTIDE SEQUENCE [LARGE SCALE GENOMIC DNA]</scope>
    <source>
        <strain evidence="2">IBRC-M 10703</strain>
    </source>
</reference>
<dbReference type="Proteomes" id="UP001595772">
    <property type="component" value="Unassembled WGS sequence"/>
</dbReference>
<dbReference type="Pfam" id="PF13552">
    <property type="entry name" value="DUF4127"/>
    <property type="match status" value="1"/>
</dbReference>
<evidence type="ECO:0000313" key="1">
    <source>
        <dbReference type="EMBL" id="MFC4025090.1"/>
    </source>
</evidence>
<organism evidence="1 2">
    <name type="scientific">Oceanobacillus longus</name>
    <dbReference type="NCBI Taxonomy" id="930120"/>
    <lineage>
        <taxon>Bacteria</taxon>
        <taxon>Bacillati</taxon>
        <taxon>Bacillota</taxon>
        <taxon>Bacilli</taxon>
        <taxon>Bacillales</taxon>
        <taxon>Bacillaceae</taxon>
        <taxon>Oceanobacillus</taxon>
    </lineage>
</organism>
<name>A0ABV8H2K4_9BACI</name>
<protein>
    <submittedName>
        <fullName evidence="1">DUF4127 family protein</fullName>
    </submittedName>
</protein>
<comment type="caution">
    <text evidence="1">The sequence shown here is derived from an EMBL/GenBank/DDBJ whole genome shotgun (WGS) entry which is preliminary data.</text>
</comment>
<accession>A0ABV8H2K4</accession>
<evidence type="ECO:0000313" key="2">
    <source>
        <dbReference type="Proteomes" id="UP001595772"/>
    </source>
</evidence>
<keyword evidence="2" id="KW-1185">Reference proteome</keyword>
<sequence>MSRKLALIPVDARPVTYDLPKDLAQLADWELITPPKAALGFLKKAADFSALFQWMKDTAAMVEGFVVSIDMILYGGLVPSRINSDSETIIKERLERFLKIKQEYPHIQIMAFSSTMRLSNSYVNQEEKDYWKEYGKEIWSYSYHHHLFQKYGLSEDMAIVTDLKNKIPDSILNDYLVSRDRNFVINLSLIDYVEQGVIDILIFPQDDTSEYGLNIMEQEQLKEKVFEKNLYERIYIYPGADEVASVLTARIIYQLEEEELPTFYPIYSGMKGALSIAMYEDRPLLESVKGQVYAFGSHTVEHPEEAHIILGVNVPGRKQGDLAIQVNLNEVDTNDRNLGEWVRKLHYYYKNDKRVAIADVAYANGADPAMIPQLLSIFSIQQLSGFAAWNTAGNTIGTAVAQAALVYLADKQGRSTNQVKDKQFLVRLLDDYLYQTIVRQEVRKIVNEEEGQREVLLEKVKELFHHQSIQLINKTNMRYHIDSIYLPWDRTFEIGIQLKSNEQEGFS</sequence>
<gene>
    <name evidence="1" type="ORF">ACFOUV_14945</name>
</gene>